<dbReference type="Proteomes" id="UP000523087">
    <property type="component" value="Unassembled WGS sequence"/>
</dbReference>
<name>A0A7V9Z5A1_9BACL</name>
<keyword evidence="2" id="KW-1185">Reference proteome</keyword>
<comment type="caution">
    <text evidence="1">The sequence shown here is derived from an EMBL/GenBank/DDBJ whole genome shotgun (WGS) entry which is preliminary data.</text>
</comment>
<evidence type="ECO:0000313" key="2">
    <source>
        <dbReference type="Proteomes" id="UP000523087"/>
    </source>
</evidence>
<organism evidence="1 2">
    <name type="scientific">Thermaerobacillus caldiproteolyticus</name>
    <dbReference type="NCBI Taxonomy" id="247480"/>
    <lineage>
        <taxon>Bacteria</taxon>
        <taxon>Bacillati</taxon>
        <taxon>Bacillota</taxon>
        <taxon>Bacilli</taxon>
        <taxon>Bacillales</taxon>
        <taxon>Anoxybacillaceae</taxon>
        <taxon>Thermaerobacillus</taxon>
    </lineage>
</organism>
<dbReference type="RefSeq" id="WP_181555232.1">
    <property type="nucleotide sequence ID" value="NZ_JACDUT010000002.1"/>
</dbReference>
<dbReference type="EMBL" id="JACDUT010000002">
    <property type="protein sequence ID" value="MBA2874322.1"/>
    <property type="molecule type" value="Genomic_DNA"/>
</dbReference>
<evidence type="ECO:0000313" key="1">
    <source>
        <dbReference type="EMBL" id="MBA2874322.1"/>
    </source>
</evidence>
<reference evidence="1 2" key="1">
    <citation type="submission" date="2020-07" db="EMBL/GenBank/DDBJ databases">
        <title>Genomic Encyclopedia of Type Strains, Phase IV (KMG-IV): sequencing the most valuable type-strain genomes for metagenomic binning, comparative biology and taxonomic classification.</title>
        <authorList>
            <person name="Goeker M."/>
        </authorList>
    </citation>
    <scope>NUCLEOTIDE SEQUENCE [LARGE SCALE GENOMIC DNA]</scope>
    <source>
        <strain evidence="1 2">DSM 15730</strain>
    </source>
</reference>
<protein>
    <recommendedName>
        <fullName evidence="3">Transglycosylase</fullName>
    </recommendedName>
</protein>
<gene>
    <name evidence="1" type="ORF">HNR31_001092</name>
</gene>
<sequence length="101" mass="12196">MPNVKCDHCANEFEINYQTRTIERDIQLAYFICPNCKQEYHSFYTNAKIRARQDKINELWTKARTTPNQIKVKQIIRRIDGLVEQNKQEMNRLREQYEASN</sequence>
<evidence type="ECO:0008006" key="3">
    <source>
        <dbReference type="Google" id="ProtNLM"/>
    </source>
</evidence>
<dbReference type="AlphaFoldDB" id="A0A7V9Z5A1"/>
<proteinExistence type="predicted"/>
<accession>A0A7V9Z5A1</accession>